<dbReference type="Pfam" id="PF00155">
    <property type="entry name" value="Aminotran_1_2"/>
    <property type="match status" value="1"/>
</dbReference>
<dbReference type="Gene3D" id="3.90.1150.10">
    <property type="entry name" value="Aspartate Aminotransferase, domain 1"/>
    <property type="match status" value="1"/>
</dbReference>
<dbReference type="GO" id="GO:0046513">
    <property type="term" value="P:ceramide biosynthetic process"/>
    <property type="evidence" value="ECO:0007669"/>
    <property type="project" value="TreeGrafter"/>
</dbReference>
<dbReference type="Proteomes" id="UP000789572">
    <property type="component" value="Unassembled WGS sequence"/>
</dbReference>
<dbReference type="OrthoDB" id="3168162at2759"/>
<accession>A0A9N9BKT2</accession>
<evidence type="ECO:0000256" key="7">
    <source>
        <dbReference type="ARBA" id="ARBA00022898"/>
    </source>
</evidence>
<dbReference type="InterPro" id="IPR004839">
    <property type="entry name" value="Aminotransferase_I/II_large"/>
</dbReference>
<evidence type="ECO:0000256" key="10">
    <source>
        <dbReference type="ARBA" id="ARBA00023315"/>
    </source>
</evidence>
<reference evidence="12" key="1">
    <citation type="submission" date="2021-06" db="EMBL/GenBank/DDBJ databases">
        <authorList>
            <person name="Kallberg Y."/>
            <person name="Tangrot J."/>
            <person name="Rosling A."/>
        </authorList>
    </citation>
    <scope>NUCLEOTIDE SEQUENCE</scope>
    <source>
        <strain evidence="12">IA702</strain>
    </source>
</reference>
<dbReference type="SUPFAM" id="SSF53383">
    <property type="entry name" value="PLP-dependent transferases"/>
    <property type="match status" value="1"/>
</dbReference>
<evidence type="ECO:0000259" key="11">
    <source>
        <dbReference type="Pfam" id="PF00155"/>
    </source>
</evidence>
<dbReference type="InterPro" id="IPR050087">
    <property type="entry name" value="AON_synthase_class-II"/>
</dbReference>
<dbReference type="InterPro" id="IPR015421">
    <property type="entry name" value="PyrdxlP-dep_Trfase_major"/>
</dbReference>
<keyword evidence="6" id="KW-0808">Transferase</keyword>
<gene>
    <name evidence="12" type="ORF">POCULU_LOCUS5829</name>
</gene>
<dbReference type="EC" id="2.3.1.50" evidence="5"/>
<evidence type="ECO:0000256" key="5">
    <source>
        <dbReference type="ARBA" id="ARBA00013220"/>
    </source>
</evidence>
<comment type="similarity">
    <text evidence="4">Belongs to the class-II pyridoxal-phosphate-dependent aminotransferase family.</text>
</comment>
<keyword evidence="9" id="KW-0443">Lipid metabolism</keyword>
<dbReference type="GO" id="GO:0030170">
    <property type="term" value="F:pyridoxal phosphate binding"/>
    <property type="evidence" value="ECO:0007669"/>
    <property type="project" value="InterPro"/>
</dbReference>
<dbReference type="Gene3D" id="3.40.640.10">
    <property type="entry name" value="Type I PLP-dependent aspartate aminotransferase-like (Major domain)"/>
    <property type="match status" value="1"/>
</dbReference>
<dbReference type="GO" id="GO:0016020">
    <property type="term" value="C:membrane"/>
    <property type="evidence" value="ECO:0007669"/>
    <property type="project" value="GOC"/>
</dbReference>
<comment type="pathway">
    <text evidence="3">Sphingolipid metabolism.</text>
</comment>
<feature type="domain" description="Aminotransferase class I/classII large" evidence="11">
    <location>
        <begin position="127"/>
        <end position="496"/>
    </location>
</feature>
<comment type="caution">
    <text evidence="12">The sequence shown here is derived from an EMBL/GenBank/DDBJ whole genome shotgun (WGS) entry which is preliminary data.</text>
</comment>
<evidence type="ECO:0000256" key="1">
    <source>
        <dbReference type="ARBA" id="ARBA00001933"/>
    </source>
</evidence>
<evidence type="ECO:0000313" key="12">
    <source>
        <dbReference type="EMBL" id="CAG8567629.1"/>
    </source>
</evidence>
<dbReference type="GO" id="GO:0004758">
    <property type="term" value="F:serine C-palmitoyltransferase activity"/>
    <property type="evidence" value="ECO:0007669"/>
    <property type="project" value="TreeGrafter"/>
</dbReference>
<dbReference type="GO" id="GO:0005783">
    <property type="term" value="C:endoplasmic reticulum"/>
    <property type="evidence" value="ECO:0007669"/>
    <property type="project" value="TreeGrafter"/>
</dbReference>
<evidence type="ECO:0000256" key="9">
    <source>
        <dbReference type="ARBA" id="ARBA00023098"/>
    </source>
</evidence>
<proteinExistence type="inferred from homology"/>
<dbReference type="PANTHER" id="PTHR13693">
    <property type="entry name" value="CLASS II AMINOTRANSFERASE/8-AMINO-7-OXONONANOATE SYNTHASE"/>
    <property type="match status" value="1"/>
</dbReference>
<organism evidence="12 13">
    <name type="scientific">Paraglomus occultum</name>
    <dbReference type="NCBI Taxonomy" id="144539"/>
    <lineage>
        <taxon>Eukaryota</taxon>
        <taxon>Fungi</taxon>
        <taxon>Fungi incertae sedis</taxon>
        <taxon>Mucoromycota</taxon>
        <taxon>Glomeromycotina</taxon>
        <taxon>Glomeromycetes</taxon>
        <taxon>Paraglomerales</taxon>
        <taxon>Paraglomeraceae</taxon>
        <taxon>Paraglomus</taxon>
    </lineage>
</organism>
<evidence type="ECO:0000256" key="3">
    <source>
        <dbReference type="ARBA" id="ARBA00004991"/>
    </source>
</evidence>
<protein>
    <recommendedName>
        <fullName evidence="5">serine C-palmitoyltransferase</fullName>
        <ecNumber evidence="5">2.3.1.50</ecNumber>
    </recommendedName>
</protein>
<name>A0A9N9BKT2_9GLOM</name>
<dbReference type="PANTHER" id="PTHR13693:SF2">
    <property type="entry name" value="SERINE PALMITOYLTRANSFERASE 1"/>
    <property type="match status" value="1"/>
</dbReference>
<dbReference type="GO" id="GO:0046512">
    <property type="term" value="P:sphingosine biosynthetic process"/>
    <property type="evidence" value="ECO:0007669"/>
    <property type="project" value="TreeGrafter"/>
</dbReference>
<comment type="cofactor">
    <cofactor evidence="1">
        <name>pyridoxal 5'-phosphate</name>
        <dbReference type="ChEBI" id="CHEBI:597326"/>
    </cofactor>
</comment>
<evidence type="ECO:0000256" key="4">
    <source>
        <dbReference type="ARBA" id="ARBA00008392"/>
    </source>
</evidence>
<dbReference type="InterPro" id="IPR015422">
    <property type="entry name" value="PyrdxlP-dep_Trfase_small"/>
</dbReference>
<keyword evidence="7" id="KW-0663">Pyridoxal phosphate</keyword>
<keyword evidence="8" id="KW-0746">Sphingolipid metabolism</keyword>
<comment type="pathway">
    <text evidence="2">Lipid metabolism; sphingolipid metabolism.</text>
</comment>
<keyword evidence="13" id="KW-1185">Reference proteome</keyword>
<dbReference type="AlphaFoldDB" id="A0A9N9BKT2"/>
<dbReference type="EMBL" id="CAJVPJ010000957">
    <property type="protein sequence ID" value="CAG8567629.1"/>
    <property type="molecule type" value="Genomic_DNA"/>
</dbReference>
<evidence type="ECO:0000256" key="6">
    <source>
        <dbReference type="ARBA" id="ARBA00022679"/>
    </source>
</evidence>
<evidence type="ECO:0000313" key="13">
    <source>
        <dbReference type="Proteomes" id="UP000789572"/>
    </source>
</evidence>
<dbReference type="InterPro" id="IPR015424">
    <property type="entry name" value="PyrdxlP-dep_Trfase"/>
</dbReference>
<sequence length="510" mass="57236">MATSYPALNELFIFLNATLTQASIHYSKIPGSTILLKYVKNSYQNDPFRSLLELFLVFFALKYLFSKTYRTDNFVELTEQEVEELVDEWRPEPLVSSLTEYQKWELDQTPTIIGSQGPKPKLANGKTLINLASFDFLGFSTNDSIKEKAIETLRSYGVGSCGPPGFYGTLDVHMKFERDISEFLGTEDAIIYSQSFSTISSAIPSFCKRGDIIVAQVFLCLGLSDHSRICKGVQISRSTVKWYNHNDMEDLERVLKEIQDNAKNRRLTRRFIVTEGISEYYGDIAPLHKLIELKKKYKYRLILDESLSIGTLGRRGAGLTDYFNINSKEVDMIVGSMCNALSAAGGFCAGSCEITEHQRISGLAYCYSASLPAMLAVSATESLSILSQNPQLLVNLNENVGALKNVLENVKYIILDGDKDSPVIHIRLRQDVVNIADVEGKERALQEIVDEAMNNGILLARAKYVRLQELFYVEPSIRICVSAFFTRKDIDKAAAGIKNAIVKVFKNRSK</sequence>
<evidence type="ECO:0000256" key="8">
    <source>
        <dbReference type="ARBA" id="ARBA00022919"/>
    </source>
</evidence>
<evidence type="ECO:0000256" key="2">
    <source>
        <dbReference type="ARBA" id="ARBA00004760"/>
    </source>
</evidence>
<keyword evidence="10" id="KW-0012">Acyltransferase</keyword>